<name>A0ABN2W5C6_9ACTN</name>
<dbReference type="Proteomes" id="UP001501480">
    <property type="component" value="Unassembled WGS sequence"/>
</dbReference>
<reference evidence="3 4" key="1">
    <citation type="journal article" date="2019" name="Int. J. Syst. Evol. Microbiol.">
        <title>The Global Catalogue of Microorganisms (GCM) 10K type strain sequencing project: providing services to taxonomists for standard genome sequencing and annotation.</title>
        <authorList>
            <consortium name="The Broad Institute Genomics Platform"/>
            <consortium name="The Broad Institute Genome Sequencing Center for Infectious Disease"/>
            <person name="Wu L."/>
            <person name="Ma J."/>
        </authorList>
    </citation>
    <scope>NUCLEOTIDE SEQUENCE [LARGE SCALE GENOMIC DNA]</scope>
    <source>
        <strain evidence="3 4">JCM 15749</strain>
    </source>
</reference>
<comment type="caution">
    <text evidence="3">The sequence shown here is derived from an EMBL/GenBank/DDBJ whole genome shotgun (WGS) entry which is preliminary data.</text>
</comment>
<accession>A0ABN2W5C6</accession>
<organism evidence="3 4">
    <name type="scientific">Aeromicrobium halocynthiae</name>
    <dbReference type="NCBI Taxonomy" id="560557"/>
    <lineage>
        <taxon>Bacteria</taxon>
        <taxon>Bacillati</taxon>
        <taxon>Actinomycetota</taxon>
        <taxon>Actinomycetes</taxon>
        <taxon>Propionibacteriales</taxon>
        <taxon>Nocardioidaceae</taxon>
        <taxon>Aeromicrobium</taxon>
    </lineage>
</organism>
<feature type="compositionally biased region" description="Low complexity" evidence="1">
    <location>
        <begin position="21"/>
        <end position="50"/>
    </location>
</feature>
<gene>
    <name evidence="3" type="ORF">GCM10009821_23880</name>
</gene>
<keyword evidence="2" id="KW-0732">Signal</keyword>
<evidence type="ECO:0000313" key="3">
    <source>
        <dbReference type="EMBL" id="GAA2082318.1"/>
    </source>
</evidence>
<feature type="region of interest" description="Disordered" evidence="1">
    <location>
        <begin position="21"/>
        <end position="52"/>
    </location>
</feature>
<dbReference type="PROSITE" id="PS51257">
    <property type="entry name" value="PROKAR_LIPOPROTEIN"/>
    <property type="match status" value="1"/>
</dbReference>
<feature type="chain" id="PRO_5045477334" evidence="2">
    <location>
        <begin position="21"/>
        <end position="131"/>
    </location>
</feature>
<evidence type="ECO:0000256" key="1">
    <source>
        <dbReference type="SAM" id="MobiDB-lite"/>
    </source>
</evidence>
<protein>
    <submittedName>
        <fullName evidence="3">Uncharacterized protein</fullName>
    </submittedName>
</protein>
<sequence>MKARMTIATGLLAASGLLLSACGTGDDQPDPSATTTAPPTAAPAPTASDEPAIESAEDLVGEWSDPAAEWTVTFSADGTFSEDFQGNEGFRTGTYEVEDGIVSLVGGDGNTDNGEIEGEGIVFRLGTLTRS</sequence>
<dbReference type="EMBL" id="BAAAPY010000009">
    <property type="protein sequence ID" value="GAA2082318.1"/>
    <property type="molecule type" value="Genomic_DNA"/>
</dbReference>
<evidence type="ECO:0000256" key="2">
    <source>
        <dbReference type="SAM" id="SignalP"/>
    </source>
</evidence>
<feature type="signal peptide" evidence="2">
    <location>
        <begin position="1"/>
        <end position="20"/>
    </location>
</feature>
<evidence type="ECO:0000313" key="4">
    <source>
        <dbReference type="Proteomes" id="UP001501480"/>
    </source>
</evidence>
<keyword evidence="4" id="KW-1185">Reference proteome</keyword>
<proteinExistence type="predicted"/>